<dbReference type="RefSeq" id="WP_124954788.1">
    <property type="nucleotide sequence ID" value="NZ_RRCH01000019.1"/>
</dbReference>
<evidence type="ECO:0000313" key="2">
    <source>
        <dbReference type="Proteomes" id="UP000282322"/>
    </source>
</evidence>
<keyword evidence="2" id="KW-1185">Reference proteome</keyword>
<sequence length="69" mass="7643">MDAKRPIADCIGNDRVELSMVRFATGMFIEPLVTRADTGRFSAFSNATARLRPRYRDGHALASGHGYRA</sequence>
<accession>A0A3P3RBI4</accession>
<protein>
    <submittedName>
        <fullName evidence="1">Uncharacterized protein</fullName>
    </submittedName>
</protein>
<name>A0A3P3RBI4_9EURY</name>
<evidence type="ECO:0000313" key="1">
    <source>
        <dbReference type="EMBL" id="RRJ30755.1"/>
    </source>
</evidence>
<dbReference type="AlphaFoldDB" id="A0A3P3RBI4"/>
<reference evidence="1 2" key="1">
    <citation type="submission" date="2018-11" db="EMBL/GenBank/DDBJ databases">
        <title>Taxonoimc description of Halomarina strain SPP-AMP-1.</title>
        <authorList>
            <person name="Pal Y."/>
            <person name="Srinivasana K."/>
            <person name="Verma A."/>
            <person name="Kumar P."/>
        </authorList>
    </citation>
    <scope>NUCLEOTIDE SEQUENCE [LARGE SCALE GENOMIC DNA]</scope>
    <source>
        <strain evidence="1 2">SPP-AMP-1</strain>
    </source>
</reference>
<organism evidence="1 2">
    <name type="scientific">Halocatena pleomorpha</name>
    <dbReference type="NCBI Taxonomy" id="1785090"/>
    <lineage>
        <taxon>Archaea</taxon>
        <taxon>Methanobacteriati</taxon>
        <taxon>Methanobacteriota</taxon>
        <taxon>Stenosarchaea group</taxon>
        <taxon>Halobacteria</taxon>
        <taxon>Halobacteriales</taxon>
        <taxon>Natronomonadaceae</taxon>
        <taxon>Halocatena</taxon>
    </lineage>
</organism>
<comment type="caution">
    <text evidence="1">The sequence shown here is derived from an EMBL/GenBank/DDBJ whole genome shotgun (WGS) entry which is preliminary data.</text>
</comment>
<proteinExistence type="predicted"/>
<gene>
    <name evidence="1" type="ORF">EIK79_08980</name>
</gene>
<dbReference type="Proteomes" id="UP000282322">
    <property type="component" value="Unassembled WGS sequence"/>
</dbReference>
<dbReference type="EMBL" id="RRCH01000019">
    <property type="protein sequence ID" value="RRJ30755.1"/>
    <property type="molecule type" value="Genomic_DNA"/>
</dbReference>